<keyword evidence="4" id="KW-1185">Reference proteome</keyword>
<sequence length="581" mass="63213">MAQRRRDESLEGLELPPYSPLATNVSQENLISPGMKKEQTPEDTTRSVDDANDVNSKLSAYWIPGFWARFPFVGFAAILAYLGAAAGVVAVLLSSDGEITDTWGWGHAPNTYLSILSIVMNMLLSFAFAQGLTLSYWRKLLKGSTIAGLHYHWNAGQSIFGAFEGVFRGFGLLNGLAFIAWVCSSARSPVNQAAAGIDSNVIFPTNGTMHLELAQKLPEGYTGQTTYSRAAMSETSALTRHFSNIMRDYSNRRTLKLEHSYCGDMCNATLNVFGFDANCTTHVGEAIGGYLDPGESYTLFSTDVAIWGDDDTMSLYTGYTGGLNVTSYYKSNDTGTPKQHTRMCLLQPSIMALPVTFSNSTVSLYGSMTTDRQVEKLECQGPSSRNPRDTTIGGFQLAMSTLFKSSATYEFGGAVSSVNFEGNTVNQYVDSSSAADFTSPDDVNWNDPTDDILDAVREVAFRTSLYATTDSSVNDTARNALDPSQDVYYVGESLNTVYSTDMIKMIIGAALAVLGLLGALPLYYGWWELGRDVTMSPVEIAKAFDARLLAKTNEHDAKGLVRAGKKIRIKYALGIDNKASA</sequence>
<feature type="transmembrane region" description="Helical" evidence="2">
    <location>
        <begin position="112"/>
        <end position="137"/>
    </location>
</feature>
<proteinExistence type="predicted"/>
<accession>A0ABR1XKI5</accession>
<comment type="caution">
    <text evidence="3">The sequence shown here is derived from an EMBL/GenBank/DDBJ whole genome shotgun (WGS) entry which is preliminary data.</text>
</comment>
<feature type="compositionally biased region" description="Basic and acidic residues" evidence="1">
    <location>
        <begin position="35"/>
        <end position="49"/>
    </location>
</feature>
<name>A0ABR1XKI5_9PEZI</name>
<dbReference type="PANTHER" id="PTHR37576">
    <property type="entry name" value="DEFECT AT LOW TEMPERATURE PROTEIN 1"/>
    <property type="match status" value="1"/>
</dbReference>
<dbReference type="Pfam" id="PF11374">
    <property type="entry name" value="DUF3176"/>
    <property type="match status" value="1"/>
</dbReference>
<feature type="transmembrane region" description="Helical" evidence="2">
    <location>
        <begin position="505"/>
        <end position="526"/>
    </location>
</feature>
<keyword evidence="2" id="KW-1133">Transmembrane helix</keyword>
<evidence type="ECO:0000313" key="4">
    <source>
        <dbReference type="Proteomes" id="UP001456524"/>
    </source>
</evidence>
<dbReference type="Proteomes" id="UP001456524">
    <property type="component" value="Unassembled WGS sequence"/>
</dbReference>
<organism evidence="3 4">
    <name type="scientific">Phyllosticta citrichinensis</name>
    <dbReference type="NCBI Taxonomy" id="1130410"/>
    <lineage>
        <taxon>Eukaryota</taxon>
        <taxon>Fungi</taxon>
        <taxon>Dikarya</taxon>
        <taxon>Ascomycota</taxon>
        <taxon>Pezizomycotina</taxon>
        <taxon>Dothideomycetes</taxon>
        <taxon>Dothideomycetes incertae sedis</taxon>
        <taxon>Botryosphaeriales</taxon>
        <taxon>Phyllostictaceae</taxon>
        <taxon>Phyllosticta</taxon>
    </lineage>
</organism>
<gene>
    <name evidence="3" type="ORF">IWX90DRAFT_417280</name>
</gene>
<dbReference type="InterPro" id="IPR021514">
    <property type="entry name" value="DUF3176"/>
</dbReference>
<feature type="transmembrane region" description="Helical" evidence="2">
    <location>
        <begin position="66"/>
        <end position="92"/>
    </location>
</feature>
<keyword evidence="2" id="KW-0472">Membrane</keyword>
<evidence type="ECO:0000256" key="2">
    <source>
        <dbReference type="SAM" id="Phobius"/>
    </source>
</evidence>
<evidence type="ECO:0000313" key="3">
    <source>
        <dbReference type="EMBL" id="KAK8159315.1"/>
    </source>
</evidence>
<evidence type="ECO:0000256" key="1">
    <source>
        <dbReference type="SAM" id="MobiDB-lite"/>
    </source>
</evidence>
<feature type="compositionally biased region" description="Polar residues" evidence="1">
    <location>
        <begin position="21"/>
        <end position="30"/>
    </location>
</feature>
<protein>
    <submittedName>
        <fullName evidence="3">Uncharacterized protein</fullName>
    </submittedName>
</protein>
<feature type="region of interest" description="Disordered" evidence="1">
    <location>
        <begin position="1"/>
        <end position="49"/>
    </location>
</feature>
<dbReference type="EMBL" id="JBBWUH010000008">
    <property type="protein sequence ID" value="KAK8159315.1"/>
    <property type="molecule type" value="Genomic_DNA"/>
</dbReference>
<dbReference type="PANTHER" id="PTHR37576:SF2">
    <property type="entry name" value="DEFECT AT LOW TEMPERATURE PROTEIN 1"/>
    <property type="match status" value="1"/>
</dbReference>
<keyword evidence="2" id="KW-0812">Transmembrane</keyword>
<reference evidence="3 4" key="1">
    <citation type="journal article" date="2022" name="G3 (Bethesda)">
        <title>Enemy or ally: a genomic approach to elucidate the lifestyle of Phyllosticta citrichinaensis.</title>
        <authorList>
            <person name="Buijs V.A."/>
            <person name="Groenewald J.Z."/>
            <person name="Haridas S."/>
            <person name="LaButti K.M."/>
            <person name="Lipzen A."/>
            <person name="Martin F.M."/>
            <person name="Barry K."/>
            <person name="Grigoriev I.V."/>
            <person name="Crous P.W."/>
            <person name="Seidl M.F."/>
        </authorList>
    </citation>
    <scope>NUCLEOTIDE SEQUENCE [LARGE SCALE GENOMIC DNA]</scope>
    <source>
        <strain evidence="3 4">CBS 129764</strain>
    </source>
</reference>